<comment type="caution">
    <text evidence="2">The sequence shown here is derived from an EMBL/GenBank/DDBJ whole genome shotgun (WGS) entry which is preliminary data.</text>
</comment>
<dbReference type="EMBL" id="MGKD01000023">
    <property type="protein sequence ID" value="OGN19104.1"/>
    <property type="molecule type" value="Genomic_DNA"/>
</dbReference>
<feature type="compositionally biased region" description="Basic and acidic residues" evidence="1">
    <location>
        <begin position="11"/>
        <end position="20"/>
    </location>
</feature>
<organism evidence="2 3">
    <name type="scientific">Candidatus Yanofskybacteria bacterium RIFCSPHIGHO2_12_FULL_45_19b</name>
    <dbReference type="NCBI Taxonomy" id="1802689"/>
    <lineage>
        <taxon>Bacteria</taxon>
        <taxon>Candidatus Yanofskyibacteriota</taxon>
    </lineage>
</organism>
<sequence>MGKESTPTPEKLAEIEESRNNSDIRLGFRGAVRVDNGDPMLSEGKERLEVTKKQVENAHQEMKIEDNVEEEMYGIKGKSDQEIAERLEYYQKGMTDLAKSYIEAEEDEANSRNTYKRHYLLYTRFLEETNKEKSRREAEEKRIGKMSYRG</sequence>
<feature type="region of interest" description="Disordered" evidence="1">
    <location>
        <begin position="1"/>
        <end position="20"/>
    </location>
</feature>
<evidence type="ECO:0000256" key="1">
    <source>
        <dbReference type="SAM" id="MobiDB-lite"/>
    </source>
</evidence>
<accession>A0A1F8G165</accession>
<dbReference type="AlphaFoldDB" id="A0A1F8G165"/>
<name>A0A1F8G165_9BACT</name>
<dbReference type="Proteomes" id="UP000177478">
    <property type="component" value="Unassembled WGS sequence"/>
</dbReference>
<feature type="compositionally biased region" description="Basic and acidic residues" evidence="1">
    <location>
        <begin position="130"/>
        <end position="143"/>
    </location>
</feature>
<protein>
    <submittedName>
        <fullName evidence="2">Uncharacterized protein</fullName>
    </submittedName>
</protein>
<gene>
    <name evidence="2" type="ORF">A3F25_01045</name>
</gene>
<feature type="region of interest" description="Disordered" evidence="1">
    <location>
        <begin position="130"/>
        <end position="150"/>
    </location>
</feature>
<proteinExistence type="predicted"/>
<evidence type="ECO:0000313" key="3">
    <source>
        <dbReference type="Proteomes" id="UP000177478"/>
    </source>
</evidence>
<reference evidence="2 3" key="1">
    <citation type="journal article" date="2016" name="Nat. Commun.">
        <title>Thousands of microbial genomes shed light on interconnected biogeochemical processes in an aquifer system.</title>
        <authorList>
            <person name="Anantharaman K."/>
            <person name="Brown C.T."/>
            <person name="Hug L.A."/>
            <person name="Sharon I."/>
            <person name="Castelle C.J."/>
            <person name="Probst A.J."/>
            <person name="Thomas B.C."/>
            <person name="Singh A."/>
            <person name="Wilkins M.J."/>
            <person name="Karaoz U."/>
            <person name="Brodie E.L."/>
            <person name="Williams K.H."/>
            <person name="Hubbard S.S."/>
            <person name="Banfield J.F."/>
        </authorList>
    </citation>
    <scope>NUCLEOTIDE SEQUENCE [LARGE SCALE GENOMIC DNA]</scope>
</reference>
<evidence type="ECO:0000313" key="2">
    <source>
        <dbReference type="EMBL" id="OGN19104.1"/>
    </source>
</evidence>